<dbReference type="AlphaFoldDB" id="A0A9P9BI26"/>
<dbReference type="RefSeq" id="XP_046004093.1">
    <property type="nucleotide sequence ID" value="XM_046156086.1"/>
</dbReference>
<reference evidence="1" key="1">
    <citation type="journal article" date="2021" name="Nat. Commun.">
        <title>Genetic determinants of endophytism in the Arabidopsis root mycobiome.</title>
        <authorList>
            <person name="Mesny F."/>
            <person name="Miyauchi S."/>
            <person name="Thiergart T."/>
            <person name="Pickel B."/>
            <person name="Atanasova L."/>
            <person name="Karlsson M."/>
            <person name="Huettel B."/>
            <person name="Barry K.W."/>
            <person name="Haridas S."/>
            <person name="Chen C."/>
            <person name="Bauer D."/>
            <person name="Andreopoulos W."/>
            <person name="Pangilinan J."/>
            <person name="LaButti K."/>
            <person name="Riley R."/>
            <person name="Lipzen A."/>
            <person name="Clum A."/>
            <person name="Drula E."/>
            <person name="Henrissat B."/>
            <person name="Kohler A."/>
            <person name="Grigoriev I.V."/>
            <person name="Martin F.M."/>
            <person name="Hacquard S."/>
        </authorList>
    </citation>
    <scope>NUCLEOTIDE SEQUENCE</scope>
    <source>
        <strain evidence="1">MPI-CAGE-CH-0230</strain>
    </source>
</reference>
<name>A0A9P9BI26_9PEZI</name>
<accession>A0A9P9BI26</accession>
<proteinExistence type="predicted"/>
<evidence type="ECO:0000313" key="2">
    <source>
        <dbReference type="Proteomes" id="UP000756346"/>
    </source>
</evidence>
<organism evidence="1 2">
    <name type="scientific">Microdochium trichocladiopsis</name>
    <dbReference type="NCBI Taxonomy" id="1682393"/>
    <lineage>
        <taxon>Eukaryota</taxon>
        <taxon>Fungi</taxon>
        <taxon>Dikarya</taxon>
        <taxon>Ascomycota</taxon>
        <taxon>Pezizomycotina</taxon>
        <taxon>Sordariomycetes</taxon>
        <taxon>Xylariomycetidae</taxon>
        <taxon>Xylariales</taxon>
        <taxon>Microdochiaceae</taxon>
        <taxon>Microdochium</taxon>
    </lineage>
</organism>
<sequence length="203" mass="23132">MDFEIESAMVRGSHPSLPVCLPSGMLDKLRTHRTFRVEDMLYALRFRMPSLNRGVKMTSRHCKALRAPDEQLHYESQSSFLARQRLQAVALRPVPLAETIRESPSSLCNKLVDINKQHQKPQPRRLCSIVPLPPWVMCTRTNNSTSHVLNYKYQPSSESLYLKDQASLMGLDVLEVFPVHSPFQHSWQRDVSLISPISGAVPV</sequence>
<comment type="caution">
    <text evidence="1">The sequence shown here is derived from an EMBL/GenBank/DDBJ whole genome shotgun (WGS) entry which is preliminary data.</text>
</comment>
<evidence type="ECO:0000313" key="1">
    <source>
        <dbReference type="EMBL" id="KAH7009465.1"/>
    </source>
</evidence>
<protein>
    <submittedName>
        <fullName evidence="1">Uncharacterized protein</fullName>
    </submittedName>
</protein>
<dbReference type="EMBL" id="JAGTJQ010000018">
    <property type="protein sequence ID" value="KAH7009465.1"/>
    <property type="molecule type" value="Genomic_DNA"/>
</dbReference>
<gene>
    <name evidence="1" type="ORF">B0I36DRAFT_342483</name>
</gene>
<dbReference type="GeneID" id="70185632"/>
<keyword evidence="2" id="KW-1185">Reference proteome</keyword>
<dbReference type="Proteomes" id="UP000756346">
    <property type="component" value="Unassembled WGS sequence"/>
</dbReference>